<organism evidence="1 2">
    <name type="scientific">Burkholderia thailandensis</name>
    <dbReference type="NCBI Taxonomy" id="57975"/>
    <lineage>
        <taxon>Bacteria</taxon>
        <taxon>Pseudomonadati</taxon>
        <taxon>Pseudomonadota</taxon>
        <taxon>Betaproteobacteria</taxon>
        <taxon>Burkholderiales</taxon>
        <taxon>Burkholderiaceae</taxon>
        <taxon>Burkholderia</taxon>
        <taxon>pseudomallei group</taxon>
    </lineage>
</organism>
<dbReference type="Proteomes" id="UP001272137">
    <property type="component" value="Unassembled WGS sequence"/>
</dbReference>
<dbReference type="EMBL" id="QXCT01000002">
    <property type="protein sequence ID" value="MDW9254011.1"/>
    <property type="molecule type" value="Genomic_DNA"/>
</dbReference>
<proteinExistence type="predicted"/>
<evidence type="ECO:0000313" key="1">
    <source>
        <dbReference type="EMBL" id="MDW9254011.1"/>
    </source>
</evidence>
<gene>
    <name evidence="1" type="ORF">C7S16_1774</name>
</gene>
<evidence type="ECO:0000313" key="2">
    <source>
        <dbReference type="Proteomes" id="UP001272137"/>
    </source>
</evidence>
<reference evidence="1" key="1">
    <citation type="submission" date="2018-08" db="EMBL/GenBank/DDBJ databases">
        <title>Identification of Burkholderia cepacia strains that express a Burkholderia pseudomallei-like capsular polysaccharide.</title>
        <authorList>
            <person name="Burtnick M.N."/>
            <person name="Vongsouvath M."/>
            <person name="Newton P."/>
            <person name="Wuthiekanun V."/>
            <person name="Limmathurotsakul D."/>
            <person name="Brett P.J."/>
            <person name="Chantratita N."/>
            <person name="Dance D.A."/>
        </authorList>
    </citation>
    <scope>NUCLEOTIDE SEQUENCE</scope>
    <source>
        <strain evidence="1">SBXCC001</strain>
    </source>
</reference>
<comment type="caution">
    <text evidence="1">The sequence shown here is derived from an EMBL/GenBank/DDBJ whole genome shotgun (WGS) entry which is preliminary data.</text>
</comment>
<dbReference type="AlphaFoldDB" id="A0AAW9CWG6"/>
<protein>
    <submittedName>
        <fullName evidence="1">Uncharacterized protein</fullName>
    </submittedName>
</protein>
<sequence>MAAWLPTRPTGNAHAQLYADFRAPGNLPARRAAARGPIAGAVSPAGRFAASSSQSPVTITQIPK</sequence>
<name>A0AAW9CWG6_BURTH</name>
<accession>A0AAW9CWG6</accession>